<dbReference type="Pfam" id="PF03009">
    <property type="entry name" value="GDPD"/>
    <property type="match status" value="1"/>
</dbReference>
<dbReference type="GO" id="GO:0008889">
    <property type="term" value="F:glycerophosphodiester phosphodiesterase activity"/>
    <property type="evidence" value="ECO:0007669"/>
    <property type="project" value="TreeGrafter"/>
</dbReference>
<dbReference type="OrthoDB" id="197419at2759"/>
<dbReference type="GO" id="GO:0006580">
    <property type="term" value="P:ethanolamine metabolic process"/>
    <property type="evidence" value="ECO:0007669"/>
    <property type="project" value="TreeGrafter"/>
</dbReference>
<dbReference type="GO" id="GO:0070291">
    <property type="term" value="P:N-acylethanolamine metabolic process"/>
    <property type="evidence" value="ECO:0007669"/>
    <property type="project" value="TreeGrafter"/>
</dbReference>
<dbReference type="GO" id="GO:0005886">
    <property type="term" value="C:plasma membrane"/>
    <property type="evidence" value="ECO:0007669"/>
    <property type="project" value="TreeGrafter"/>
</dbReference>
<keyword evidence="2" id="KW-1185">Reference proteome</keyword>
<sequence>MMSSIPLDGVFKSASNSFTLHIIAIGLFLCALAYYKLPRPENSALLRILGPDPRNFDGTPSKSKKHIGIIAHRAGGVDEMPENTIGALREAKEKGVKCVEFDVSFSSDGVPFVFHDSTVDRLAINSNGYFSSKSSEEIKLIGVKNKLLHSEEDAHVENIPTLEDLKKSCPDIVLDIFQKYPELYNCCLVSSFNPYIIYCVRFKDPRIVCGMAWRPYIISMETFSGSFIDARPRYDSYLYHYLSVIGDVFLVHKGTVTSEYIQIWRERGIRVLAWTVNDTLEKIFCTKSLRITPISDAIDPISDDRFLTSICEEEDED</sequence>
<dbReference type="PANTHER" id="PTHR46320">
    <property type="entry name" value="GLYCEROPHOSPHODIESTER PHOSPHODIESTERASE 1"/>
    <property type="match status" value="1"/>
</dbReference>
<dbReference type="PANTHER" id="PTHR46320:SF1">
    <property type="entry name" value="GLYCEROPHOSPHODIESTER PHOSPHODIESTERASE 1"/>
    <property type="match status" value="1"/>
</dbReference>
<accession>A0A7R8H636</accession>
<dbReference type="AlphaFoldDB" id="A0A7R8H636"/>
<name>A0A7R8H636_LEPSM</name>
<reference evidence="1" key="1">
    <citation type="submission" date="2021-02" db="EMBL/GenBank/DDBJ databases">
        <authorList>
            <person name="Bekaert M."/>
        </authorList>
    </citation>
    <scope>NUCLEOTIDE SEQUENCE</scope>
    <source>
        <strain evidence="1">IoA-00</strain>
    </source>
</reference>
<dbReference type="PROSITE" id="PS51704">
    <property type="entry name" value="GP_PDE"/>
    <property type="match status" value="1"/>
</dbReference>
<evidence type="ECO:0000313" key="1">
    <source>
        <dbReference type="EMBL" id="CAF2892304.1"/>
    </source>
</evidence>
<dbReference type="SUPFAM" id="SSF51695">
    <property type="entry name" value="PLC-like phosphodiesterases"/>
    <property type="match status" value="1"/>
</dbReference>
<dbReference type="Proteomes" id="UP000675881">
    <property type="component" value="Chromosome 3"/>
</dbReference>
<dbReference type="GO" id="GO:0006644">
    <property type="term" value="P:phospholipid metabolic process"/>
    <property type="evidence" value="ECO:0007669"/>
    <property type="project" value="TreeGrafter"/>
</dbReference>
<dbReference type="InterPro" id="IPR017946">
    <property type="entry name" value="PLC-like_Pdiesterase_TIM-brl"/>
</dbReference>
<dbReference type="GO" id="GO:0047395">
    <property type="term" value="F:glycerophosphoinositol glycerophosphodiesterase activity"/>
    <property type="evidence" value="ECO:0007669"/>
    <property type="project" value="UniProtKB-EC"/>
</dbReference>
<dbReference type="EMBL" id="HG994582">
    <property type="protein sequence ID" value="CAF2892304.1"/>
    <property type="molecule type" value="Genomic_DNA"/>
</dbReference>
<dbReference type="Gene3D" id="3.20.20.190">
    <property type="entry name" value="Phosphatidylinositol (PI) phosphodiesterase"/>
    <property type="match status" value="1"/>
</dbReference>
<organism evidence="1 2">
    <name type="scientific">Lepeophtheirus salmonis</name>
    <name type="common">Salmon louse</name>
    <name type="synonym">Caligus salmonis</name>
    <dbReference type="NCBI Taxonomy" id="72036"/>
    <lineage>
        <taxon>Eukaryota</taxon>
        <taxon>Metazoa</taxon>
        <taxon>Ecdysozoa</taxon>
        <taxon>Arthropoda</taxon>
        <taxon>Crustacea</taxon>
        <taxon>Multicrustacea</taxon>
        <taxon>Hexanauplia</taxon>
        <taxon>Copepoda</taxon>
        <taxon>Siphonostomatoida</taxon>
        <taxon>Caligidae</taxon>
        <taxon>Lepeophtheirus</taxon>
    </lineage>
</organism>
<dbReference type="EC" id="3.1.4.44" evidence="1"/>
<dbReference type="PROSITE" id="PS50007">
    <property type="entry name" value="PIPLC_X_DOMAIN"/>
    <property type="match status" value="1"/>
</dbReference>
<gene>
    <name evidence="1" type="ORF">LSAA_7467</name>
</gene>
<dbReference type="InterPro" id="IPR030395">
    <property type="entry name" value="GP_PDE_dom"/>
</dbReference>
<proteinExistence type="predicted"/>
<keyword evidence="1" id="KW-0378">Hydrolase</keyword>
<protein>
    <submittedName>
        <fullName evidence="1">GDE1</fullName>
        <ecNumber evidence="1">3.1.4.44</ecNumber>
    </submittedName>
</protein>
<evidence type="ECO:0000313" key="2">
    <source>
        <dbReference type="Proteomes" id="UP000675881"/>
    </source>
</evidence>